<dbReference type="InterPro" id="IPR009003">
    <property type="entry name" value="Peptidase_S1_PA"/>
</dbReference>
<accession>A0ABY5NK58</accession>
<dbReference type="EMBL" id="CP091139">
    <property type="protein sequence ID" value="UUT35545.1"/>
    <property type="molecule type" value="Genomic_DNA"/>
</dbReference>
<dbReference type="Proteomes" id="UP001054811">
    <property type="component" value="Chromosome"/>
</dbReference>
<dbReference type="RefSeq" id="WP_259612152.1">
    <property type="nucleotide sequence ID" value="NZ_CP091139.2"/>
</dbReference>
<evidence type="ECO:0000313" key="2">
    <source>
        <dbReference type="Proteomes" id="UP001054811"/>
    </source>
</evidence>
<organism evidence="1 2">
    <name type="scientific">Microbacterium elymi</name>
    <dbReference type="NCBI Taxonomy" id="2909587"/>
    <lineage>
        <taxon>Bacteria</taxon>
        <taxon>Bacillati</taxon>
        <taxon>Actinomycetota</taxon>
        <taxon>Actinomycetes</taxon>
        <taxon>Micrococcales</taxon>
        <taxon>Microbacteriaceae</taxon>
        <taxon>Microbacterium</taxon>
    </lineage>
</organism>
<dbReference type="Gene3D" id="2.40.10.10">
    <property type="entry name" value="Trypsin-like serine proteases"/>
    <property type="match status" value="1"/>
</dbReference>
<dbReference type="SUPFAM" id="SSF50494">
    <property type="entry name" value="Trypsin-like serine proteases"/>
    <property type="match status" value="1"/>
</dbReference>
<evidence type="ECO:0000313" key="1">
    <source>
        <dbReference type="EMBL" id="UUT35545.1"/>
    </source>
</evidence>
<evidence type="ECO:0008006" key="3">
    <source>
        <dbReference type="Google" id="ProtNLM"/>
    </source>
</evidence>
<name>A0ABY5NK58_9MICO</name>
<gene>
    <name evidence="1" type="ORF">L2X98_19580</name>
</gene>
<dbReference type="InterPro" id="IPR043504">
    <property type="entry name" value="Peptidase_S1_PA_chymotrypsin"/>
</dbReference>
<reference evidence="1" key="1">
    <citation type="submission" date="2022-01" db="EMBL/GenBank/DDBJ databases">
        <title>Microbacterium eymi and Microbacterium rhizovicinus sp. nov., isolated from the rhizospheric soil of Elymus tsukushiensis, a plant native to the Dokdo Islands, Republic of Korea.</title>
        <authorList>
            <person name="Hwang Y.J."/>
        </authorList>
    </citation>
    <scope>NUCLEOTIDE SEQUENCE</scope>
    <source>
        <strain evidence="1">KUDC0405</strain>
    </source>
</reference>
<keyword evidence="2" id="KW-1185">Reference proteome</keyword>
<sequence>MVAGYPYGGPFTLGDAQVLSAGTAPVADIYDESSEPRPVYSLKAQVRPGNSGGPLLTASGTVAGVVFARSEDDGDLGYAIADQALAPVVARLGSFTSTVSSGHCVD</sequence>
<proteinExistence type="predicted"/>
<dbReference type="Pfam" id="PF13365">
    <property type="entry name" value="Trypsin_2"/>
    <property type="match status" value="1"/>
</dbReference>
<protein>
    <recommendedName>
        <fullName evidence="3">Serine protease</fullName>
    </recommendedName>
</protein>